<dbReference type="Proteomes" id="UP000053144">
    <property type="component" value="Unassembled WGS sequence"/>
</dbReference>
<protein>
    <submittedName>
        <fullName evidence="1">Uncharacterized protein</fullName>
    </submittedName>
</protein>
<proteinExistence type="predicted"/>
<dbReference type="Gramene" id="KOM28944">
    <property type="protein sequence ID" value="KOM28944"/>
    <property type="gene ID" value="LR48_Vigan623s000100"/>
</dbReference>
<evidence type="ECO:0000313" key="2">
    <source>
        <dbReference type="Proteomes" id="UP000053144"/>
    </source>
</evidence>
<gene>
    <name evidence="1" type="ORF">LR48_Vigan623s000100</name>
</gene>
<reference evidence="2" key="1">
    <citation type="journal article" date="2015" name="Proc. Natl. Acad. Sci. U.S.A.">
        <title>Genome sequencing of adzuki bean (Vigna angularis) provides insight into high starch and low fat accumulation and domestication.</title>
        <authorList>
            <person name="Yang K."/>
            <person name="Tian Z."/>
            <person name="Chen C."/>
            <person name="Luo L."/>
            <person name="Zhao B."/>
            <person name="Wang Z."/>
            <person name="Yu L."/>
            <person name="Li Y."/>
            <person name="Sun Y."/>
            <person name="Li W."/>
            <person name="Chen Y."/>
            <person name="Li Y."/>
            <person name="Zhang Y."/>
            <person name="Ai D."/>
            <person name="Zhao J."/>
            <person name="Shang C."/>
            <person name="Ma Y."/>
            <person name="Wu B."/>
            <person name="Wang M."/>
            <person name="Gao L."/>
            <person name="Sun D."/>
            <person name="Zhang P."/>
            <person name="Guo F."/>
            <person name="Wang W."/>
            <person name="Li Y."/>
            <person name="Wang J."/>
            <person name="Varshney R.K."/>
            <person name="Wang J."/>
            <person name="Ling H.Q."/>
            <person name="Wan P."/>
        </authorList>
    </citation>
    <scope>NUCLEOTIDE SEQUENCE</scope>
    <source>
        <strain evidence="2">cv. Jingnong 6</strain>
    </source>
</reference>
<dbReference type="AlphaFoldDB" id="A0A0L9TFR6"/>
<accession>A0A0L9TFR6</accession>
<name>A0A0L9TFR6_PHAAN</name>
<organism evidence="1 2">
    <name type="scientific">Phaseolus angularis</name>
    <name type="common">Azuki bean</name>
    <name type="synonym">Vigna angularis</name>
    <dbReference type="NCBI Taxonomy" id="3914"/>
    <lineage>
        <taxon>Eukaryota</taxon>
        <taxon>Viridiplantae</taxon>
        <taxon>Streptophyta</taxon>
        <taxon>Embryophyta</taxon>
        <taxon>Tracheophyta</taxon>
        <taxon>Spermatophyta</taxon>
        <taxon>Magnoliopsida</taxon>
        <taxon>eudicotyledons</taxon>
        <taxon>Gunneridae</taxon>
        <taxon>Pentapetalae</taxon>
        <taxon>rosids</taxon>
        <taxon>fabids</taxon>
        <taxon>Fabales</taxon>
        <taxon>Fabaceae</taxon>
        <taxon>Papilionoideae</taxon>
        <taxon>50 kb inversion clade</taxon>
        <taxon>NPAAA clade</taxon>
        <taxon>indigoferoid/millettioid clade</taxon>
        <taxon>Phaseoleae</taxon>
        <taxon>Vigna</taxon>
    </lineage>
</organism>
<evidence type="ECO:0000313" key="1">
    <source>
        <dbReference type="EMBL" id="KOM28944.1"/>
    </source>
</evidence>
<dbReference type="EMBL" id="KQ258463">
    <property type="protein sequence ID" value="KOM28944.1"/>
    <property type="molecule type" value="Genomic_DNA"/>
</dbReference>
<sequence length="138" mass="15195">MMRLYGRGIRLVVAVGFGSNVGVEKEEERDVGMEMRVALVADPEMEWLLGWLRVKVVRGKGPGQRLRESAEDDGFPVAVVSIVGGESEEERDGGNGWVKIKRWSCPPPFLMWGLVGMEVEAVGGGEWRTVVEVCYGGE</sequence>